<feature type="transmembrane region" description="Helical" evidence="4">
    <location>
        <begin position="22"/>
        <end position="41"/>
    </location>
</feature>
<evidence type="ECO:0000256" key="3">
    <source>
        <dbReference type="SAM" id="MobiDB-lite"/>
    </source>
</evidence>
<dbReference type="PRINTS" id="PR00947">
    <property type="entry name" value="CUTICLE"/>
</dbReference>
<evidence type="ECO:0000256" key="2">
    <source>
        <dbReference type="PROSITE-ProRule" id="PRU00497"/>
    </source>
</evidence>
<dbReference type="GO" id="GO:0031012">
    <property type="term" value="C:extracellular matrix"/>
    <property type="evidence" value="ECO:0007669"/>
    <property type="project" value="TreeGrafter"/>
</dbReference>
<dbReference type="EMBL" id="GEMB01000937">
    <property type="protein sequence ID" value="JAS02204.1"/>
    <property type="molecule type" value="Transcribed_RNA"/>
</dbReference>
<keyword evidence="4" id="KW-0812">Transmembrane</keyword>
<keyword evidence="4" id="KW-1133">Transmembrane helix</keyword>
<dbReference type="InterPro" id="IPR031311">
    <property type="entry name" value="CHIT_BIND_RR_consensus"/>
</dbReference>
<accession>A0A171AKX6</accession>
<name>A0A171AKX6_TRIIF</name>
<dbReference type="PANTHER" id="PTHR12236:SF18">
    <property type="entry name" value="CUTICULAR PROTEIN 66D"/>
    <property type="match status" value="1"/>
</dbReference>
<feature type="compositionally biased region" description="Low complexity" evidence="3">
    <location>
        <begin position="118"/>
        <end position="127"/>
    </location>
</feature>
<reference evidence="5" key="2">
    <citation type="journal article" date="2017" name="J. Med. Entomol.">
        <title>Transcriptome Analysis of the Triatoma infestans (Hemiptera: Reduviidae) Integument.</title>
        <authorList>
            <person name="Calderon-Fernandez G.M."/>
            <person name="Moriconi D.E."/>
            <person name="Dulbecco A.B."/>
            <person name="Juarez M.P."/>
        </authorList>
    </citation>
    <scope>NUCLEOTIDE SEQUENCE</scope>
    <source>
        <strain evidence="5">Int1</strain>
        <tissue evidence="5">Integument</tissue>
    </source>
</reference>
<protein>
    <submittedName>
        <fullName evidence="5">Cuticular protein RR-2 motif</fullName>
    </submittedName>
</protein>
<feature type="non-terminal residue" evidence="5">
    <location>
        <position position="1"/>
    </location>
</feature>
<dbReference type="InterPro" id="IPR051217">
    <property type="entry name" value="Insect_Cuticle_Struc_Prot"/>
</dbReference>
<dbReference type="AlphaFoldDB" id="A0A171AKX6"/>
<keyword evidence="1 2" id="KW-0193">Cuticle</keyword>
<dbReference type="Pfam" id="PF00379">
    <property type="entry name" value="Chitin_bind_4"/>
    <property type="match status" value="1"/>
</dbReference>
<dbReference type="InterPro" id="IPR000618">
    <property type="entry name" value="Insect_cuticle"/>
</dbReference>
<dbReference type="GO" id="GO:0042302">
    <property type="term" value="F:structural constituent of cuticle"/>
    <property type="evidence" value="ECO:0007669"/>
    <property type="project" value="UniProtKB-UniRule"/>
</dbReference>
<dbReference type="PANTHER" id="PTHR12236">
    <property type="entry name" value="STRUCTURAL CONTITUENT OF CUTICLE"/>
    <property type="match status" value="1"/>
</dbReference>
<keyword evidence="4" id="KW-0472">Membrane</keyword>
<evidence type="ECO:0000313" key="5">
    <source>
        <dbReference type="EMBL" id="JAS02204.1"/>
    </source>
</evidence>
<dbReference type="PROSITE" id="PS00233">
    <property type="entry name" value="CHIT_BIND_RR_1"/>
    <property type="match status" value="1"/>
</dbReference>
<organism evidence="5">
    <name type="scientific">Triatoma infestans</name>
    <name type="common">Assassin bug</name>
    <dbReference type="NCBI Taxonomy" id="30076"/>
    <lineage>
        <taxon>Eukaryota</taxon>
        <taxon>Metazoa</taxon>
        <taxon>Ecdysozoa</taxon>
        <taxon>Arthropoda</taxon>
        <taxon>Hexapoda</taxon>
        <taxon>Insecta</taxon>
        <taxon>Pterygota</taxon>
        <taxon>Neoptera</taxon>
        <taxon>Paraneoptera</taxon>
        <taxon>Hemiptera</taxon>
        <taxon>Heteroptera</taxon>
        <taxon>Panheteroptera</taxon>
        <taxon>Cimicomorpha</taxon>
        <taxon>Reduviidae</taxon>
        <taxon>Triatominae</taxon>
        <taxon>Triatoma</taxon>
    </lineage>
</organism>
<dbReference type="PROSITE" id="PS51155">
    <property type="entry name" value="CHIT_BIND_RR_2"/>
    <property type="match status" value="1"/>
</dbReference>
<feature type="region of interest" description="Disordered" evidence="3">
    <location>
        <begin position="118"/>
        <end position="146"/>
    </location>
</feature>
<proteinExistence type="predicted"/>
<dbReference type="GO" id="GO:0005615">
    <property type="term" value="C:extracellular space"/>
    <property type="evidence" value="ECO:0007669"/>
    <property type="project" value="TreeGrafter"/>
</dbReference>
<sequence length="311" mass="35448">EEVNVRRCSILINYCIRKRREIMYKSVGVIWIAVLSFISAYPQTQEELAQYVARQQVGLASQNVARRQAYILQPQAKAVYQTAPKEQIYQIQPKQQVFQAAQPQPQYYQQQQVQQAPQQQYYQPQPAKKLIRPGAPGQQLQQEPEDYDPNPHYQFGFDIKDDEFTNYQGRKEQREGDKISGQYSVVDSDGYIRTVTYTADPLGGFKADVVREPTDIKIKFPTPAPIGQDIGGQGLASRKQQTQQYLQASAPVQKPQYVLRPEHTQVFAQNQGPQLRQVAAYTGAQQVVERPKALASPYPQGAGNFYQAYQQ</sequence>
<evidence type="ECO:0000256" key="4">
    <source>
        <dbReference type="SAM" id="Phobius"/>
    </source>
</evidence>
<evidence type="ECO:0000256" key="1">
    <source>
        <dbReference type="ARBA" id="ARBA00022460"/>
    </source>
</evidence>
<reference evidence="5" key="1">
    <citation type="submission" date="2016-04" db="EMBL/GenBank/DDBJ databases">
        <authorList>
            <person name="Calderon-Fernandez G.M.Sr."/>
        </authorList>
    </citation>
    <scope>NUCLEOTIDE SEQUENCE</scope>
    <source>
        <strain evidence="5">Int1</strain>
        <tissue evidence="5">Integument</tissue>
    </source>
</reference>